<dbReference type="Gene3D" id="1.10.260.40">
    <property type="entry name" value="lambda repressor-like DNA-binding domains"/>
    <property type="match status" value="1"/>
</dbReference>
<reference evidence="2 3" key="1">
    <citation type="submission" date="2015-11" db="EMBL/GenBank/DDBJ databases">
        <title>Expanding the genomic diversity of Burkholderia species for the development of highly accurate diagnostics.</title>
        <authorList>
            <person name="Sahl J."/>
            <person name="Keim P."/>
            <person name="Wagner D."/>
        </authorList>
    </citation>
    <scope>NUCLEOTIDE SEQUENCE [LARGE SCALE GENOMIC DNA]</scope>
    <source>
        <strain evidence="2 3">MSMB1585WGS</strain>
    </source>
</reference>
<organism evidence="2 3">
    <name type="scientific">Burkholderia ubonensis</name>
    <dbReference type="NCBI Taxonomy" id="101571"/>
    <lineage>
        <taxon>Bacteria</taxon>
        <taxon>Pseudomonadati</taxon>
        <taxon>Pseudomonadota</taxon>
        <taxon>Betaproteobacteria</taxon>
        <taxon>Burkholderiales</taxon>
        <taxon>Burkholderiaceae</taxon>
        <taxon>Burkholderia</taxon>
        <taxon>Burkholderia cepacia complex</taxon>
    </lineage>
</organism>
<keyword evidence="2" id="KW-0238">DNA-binding</keyword>
<dbReference type="CDD" id="cd00093">
    <property type="entry name" value="HTH_XRE"/>
    <property type="match status" value="1"/>
</dbReference>
<dbReference type="RefSeq" id="WP_060040413.1">
    <property type="nucleotide sequence ID" value="NZ_LPAD01000071.1"/>
</dbReference>
<dbReference type="AlphaFoldDB" id="A0ABD4E1R2"/>
<proteinExistence type="predicted"/>
<dbReference type="Proteomes" id="UP000057910">
    <property type="component" value="Unassembled WGS sequence"/>
</dbReference>
<dbReference type="EMBL" id="LPAD01000071">
    <property type="protein sequence ID" value="KVN83510.1"/>
    <property type="molecule type" value="Genomic_DNA"/>
</dbReference>
<dbReference type="GO" id="GO:0003677">
    <property type="term" value="F:DNA binding"/>
    <property type="evidence" value="ECO:0007669"/>
    <property type="project" value="UniProtKB-KW"/>
</dbReference>
<dbReference type="PANTHER" id="PTHR40275">
    <property type="entry name" value="SSL7038 PROTEIN"/>
    <property type="match status" value="1"/>
</dbReference>
<dbReference type="InterPro" id="IPR001387">
    <property type="entry name" value="Cro/C1-type_HTH"/>
</dbReference>
<dbReference type="InterPro" id="IPR010982">
    <property type="entry name" value="Lambda_DNA-bd_dom_sf"/>
</dbReference>
<name>A0ABD4E1R2_9BURK</name>
<evidence type="ECO:0000256" key="1">
    <source>
        <dbReference type="SAM" id="MobiDB-lite"/>
    </source>
</evidence>
<evidence type="ECO:0000313" key="3">
    <source>
        <dbReference type="Proteomes" id="UP000057910"/>
    </source>
</evidence>
<dbReference type="Pfam" id="PF21716">
    <property type="entry name" value="dnstrm_HI1420"/>
    <property type="match status" value="1"/>
</dbReference>
<accession>A0ABD4E1R2</accession>
<gene>
    <name evidence="2" type="ORF">WJ68_16500</name>
</gene>
<evidence type="ECO:0000313" key="2">
    <source>
        <dbReference type="EMBL" id="KVN83510.1"/>
    </source>
</evidence>
<dbReference type="SUPFAM" id="SSF47413">
    <property type="entry name" value="lambda repressor-like DNA-binding domains"/>
    <property type="match status" value="1"/>
</dbReference>
<comment type="caution">
    <text evidence="2">The sequence shown here is derived from an EMBL/GenBank/DDBJ whole genome shotgun (WGS) entry which is preliminary data.</text>
</comment>
<dbReference type="PANTHER" id="PTHR40275:SF1">
    <property type="entry name" value="SSL7038 PROTEIN"/>
    <property type="match status" value="1"/>
</dbReference>
<dbReference type="NCBIfam" id="TIGR02684">
    <property type="entry name" value="dnstrm_HI1420"/>
    <property type="match status" value="1"/>
</dbReference>
<protein>
    <submittedName>
        <fullName evidence="2">DNA-binding protein</fullName>
    </submittedName>
</protein>
<sequence>MKISELKEFDAAEVLTDDESIQHYLALAFEDDDPRMIQRALGTVAKARGMSALARESGIKRESLYRALSDTGNPEFGTIVKVVRALGLQITVTPPAPAPAPTKRAKPATARQAKPAHA</sequence>
<dbReference type="InterPro" id="IPR014057">
    <property type="entry name" value="HI1420"/>
</dbReference>
<feature type="region of interest" description="Disordered" evidence="1">
    <location>
        <begin position="93"/>
        <end position="118"/>
    </location>
</feature>